<organism evidence="1">
    <name type="scientific">marine sediment metagenome</name>
    <dbReference type="NCBI Taxonomy" id="412755"/>
    <lineage>
        <taxon>unclassified sequences</taxon>
        <taxon>metagenomes</taxon>
        <taxon>ecological metagenomes</taxon>
    </lineage>
</organism>
<dbReference type="AlphaFoldDB" id="A0A0F9K9J9"/>
<name>A0A0F9K9J9_9ZZZZ</name>
<reference evidence="1" key="1">
    <citation type="journal article" date="2015" name="Nature">
        <title>Complex archaea that bridge the gap between prokaryotes and eukaryotes.</title>
        <authorList>
            <person name="Spang A."/>
            <person name="Saw J.H."/>
            <person name="Jorgensen S.L."/>
            <person name="Zaremba-Niedzwiedzka K."/>
            <person name="Martijn J."/>
            <person name="Lind A.E."/>
            <person name="van Eijk R."/>
            <person name="Schleper C."/>
            <person name="Guy L."/>
            <person name="Ettema T.J."/>
        </authorList>
    </citation>
    <scope>NUCLEOTIDE SEQUENCE</scope>
</reference>
<evidence type="ECO:0000313" key="1">
    <source>
        <dbReference type="EMBL" id="KKM78648.1"/>
    </source>
</evidence>
<sequence>MAKKTREMSISLLLDSGEEITEENINAAMGSDDDDHSMAAKNLMSVLKNMEDKSAIPKAIVKLGVLIAAAIGKLASEFSSHSHNIVVNPTPVNIESPVLPLPTPAGGGRKFTMKVNRDQNGNIDTVDIVEE</sequence>
<proteinExistence type="predicted"/>
<dbReference type="EMBL" id="LAZR01008459">
    <property type="protein sequence ID" value="KKM78648.1"/>
    <property type="molecule type" value="Genomic_DNA"/>
</dbReference>
<protein>
    <submittedName>
        <fullName evidence="1">Uncharacterized protein</fullName>
    </submittedName>
</protein>
<accession>A0A0F9K9J9</accession>
<comment type="caution">
    <text evidence="1">The sequence shown here is derived from an EMBL/GenBank/DDBJ whole genome shotgun (WGS) entry which is preliminary data.</text>
</comment>
<gene>
    <name evidence="1" type="ORF">LCGC14_1357880</name>
</gene>